<dbReference type="InterPro" id="IPR001680">
    <property type="entry name" value="WD40_rpt"/>
</dbReference>
<dbReference type="SUPFAM" id="SSF50978">
    <property type="entry name" value="WD40 repeat-like"/>
    <property type="match status" value="1"/>
</dbReference>
<dbReference type="SMART" id="SM00382">
    <property type="entry name" value="AAA"/>
    <property type="match status" value="1"/>
</dbReference>
<evidence type="ECO:0000313" key="5">
    <source>
        <dbReference type="EMBL" id="CAD7260875.1"/>
    </source>
</evidence>
<keyword evidence="1 3" id="KW-0853">WD repeat</keyword>
<dbReference type="Gene3D" id="2.130.10.10">
    <property type="entry name" value="YVTN repeat-like/Quinoprotein amine dehydrogenase"/>
    <property type="match status" value="1"/>
</dbReference>
<evidence type="ECO:0000259" key="4">
    <source>
        <dbReference type="SMART" id="SM00382"/>
    </source>
</evidence>
<evidence type="ECO:0000256" key="3">
    <source>
        <dbReference type="PROSITE-ProRule" id="PRU00221"/>
    </source>
</evidence>
<dbReference type="AlphaFoldDB" id="A0A7R9G056"/>
<dbReference type="PROSITE" id="PS50082">
    <property type="entry name" value="WD_REPEATS_2"/>
    <property type="match status" value="1"/>
</dbReference>
<dbReference type="SMART" id="SM00320">
    <property type="entry name" value="WD40"/>
    <property type="match status" value="3"/>
</dbReference>
<sequence length="705" mass="79489">MIDEPEIKARNKYVQEVFKEVTCHLAMEQEHLSQQKDNIIDWSSSPILERICNSMLNSYETETGNRHGPLIMHGAHGSGKTSLLSDIFNKCDKWFNSTVFRVIRFSGTTPRSSYNLELLRLICEQICMLFRPSEGYLPKDASFDPLYVNNWFQTLIRRFEDSLNNEMLVIFIDDIHRLNPLDSDIVAALSWLPISLPRNVHVLVTTSLPLESLKLTPVQRERFKNADCYIELPSPTEVPLEARVEDQLQGLENEFGFLAISKLAGFLTCTEFGLSETELLELLMPTSNSAATLSLQAGHFNFSTLCAAKRRMNLLIREKFMSGKILLCWRHELTSDIARKRYLPNQDTLRSTHSDIAYLFFSEFAQHGGSELDEHSAPALMENKQTPFQTTLQEDDVTYSQRHVEESWIHLLKGGDRSRLKQLTVCNFDFLLAAVQMVSVSYLRCVLEHVRCYLLDRDLELVYYTVRKSSDVLTRDPLQLAAQVICWLRQVADGSGDLVSPIISAAMAWCDGYTAPLLVPLNGWLQPPLPMQIKNVHCPSGVKLIEPTPSGQHIIVVPPLGDPQLWHVMSNTLSHTFKGHSGPVLCMSITKQSQYLLTGSEDISIIVWDLKSFKLKLRIYEHIAPVLSIIPALNNSVIVSGGEDSRIIITSLLTGDVVMKIDHHRGPVTAVTVNATGDVLVSGPATILVHLTARFAYGLWRTSIF</sequence>
<dbReference type="InterPro" id="IPR019775">
    <property type="entry name" value="WD40_repeat_CS"/>
</dbReference>
<dbReference type="InterPro" id="IPR036322">
    <property type="entry name" value="WD40_repeat_dom_sf"/>
</dbReference>
<dbReference type="Gene3D" id="3.40.50.300">
    <property type="entry name" value="P-loop containing nucleotide triphosphate hydrolases"/>
    <property type="match status" value="1"/>
</dbReference>
<dbReference type="SUPFAM" id="SSF52540">
    <property type="entry name" value="P-loop containing nucleoside triphosphate hydrolases"/>
    <property type="match status" value="1"/>
</dbReference>
<dbReference type="Pfam" id="PF25469">
    <property type="entry name" value="WHD_NWD1"/>
    <property type="match status" value="1"/>
</dbReference>
<keyword evidence="2" id="KW-0677">Repeat</keyword>
<protein>
    <recommendedName>
        <fullName evidence="4">AAA+ ATPase domain-containing protein</fullName>
    </recommendedName>
</protein>
<dbReference type="Pfam" id="PF00004">
    <property type="entry name" value="AAA"/>
    <property type="match status" value="1"/>
</dbReference>
<evidence type="ECO:0000256" key="1">
    <source>
        <dbReference type="ARBA" id="ARBA00022574"/>
    </source>
</evidence>
<feature type="domain" description="AAA+ ATPase" evidence="4">
    <location>
        <begin position="66"/>
        <end position="236"/>
    </location>
</feature>
<dbReference type="PANTHER" id="PTHR19871">
    <property type="entry name" value="BETA TRANSDUCIN-RELATED PROTEIN"/>
    <property type="match status" value="1"/>
</dbReference>
<dbReference type="InterPro" id="IPR027417">
    <property type="entry name" value="P-loop_NTPase"/>
</dbReference>
<dbReference type="InterPro" id="IPR003593">
    <property type="entry name" value="AAA+_ATPase"/>
</dbReference>
<accession>A0A7R9G056</accession>
<reference evidence="5" key="1">
    <citation type="submission" date="2020-11" db="EMBL/GenBank/DDBJ databases">
        <authorList>
            <person name="Tran Van P."/>
        </authorList>
    </citation>
    <scope>NUCLEOTIDE SEQUENCE</scope>
</reference>
<dbReference type="Pfam" id="PF00400">
    <property type="entry name" value="WD40"/>
    <property type="match status" value="1"/>
</dbReference>
<feature type="repeat" description="WD" evidence="3">
    <location>
        <begin position="577"/>
        <end position="612"/>
    </location>
</feature>
<organism evidence="5">
    <name type="scientific">Timema shepardi</name>
    <name type="common">Walking stick</name>
    <dbReference type="NCBI Taxonomy" id="629360"/>
    <lineage>
        <taxon>Eukaryota</taxon>
        <taxon>Metazoa</taxon>
        <taxon>Ecdysozoa</taxon>
        <taxon>Arthropoda</taxon>
        <taxon>Hexapoda</taxon>
        <taxon>Insecta</taxon>
        <taxon>Pterygota</taxon>
        <taxon>Neoptera</taxon>
        <taxon>Polyneoptera</taxon>
        <taxon>Phasmatodea</taxon>
        <taxon>Timematodea</taxon>
        <taxon>Timematoidea</taxon>
        <taxon>Timematidae</taxon>
        <taxon>Timema</taxon>
    </lineage>
</organism>
<dbReference type="InterPro" id="IPR015943">
    <property type="entry name" value="WD40/YVTN_repeat-like_dom_sf"/>
</dbReference>
<evidence type="ECO:0000256" key="2">
    <source>
        <dbReference type="ARBA" id="ARBA00022737"/>
    </source>
</evidence>
<name>A0A7R9G056_TIMSH</name>
<dbReference type="PROSITE" id="PS00678">
    <property type="entry name" value="WD_REPEATS_1"/>
    <property type="match status" value="1"/>
</dbReference>
<dbReference type="InterPro" id="IPR052752">
    <property type="entry name" value="NACHT-WD_repeat"/>
</dbReference>
<dbReference type="PROSITE" id="PS50294">
    <property type="entry name" value="WD_REPEATS_REGION"/>
    <property type="match status" value="1"/>
</dbReference>
<dbReference type="InterPro" id="IPR057588">
    <property type="entry name" value="NWD1/2-like_WH"/>
</dbReference>
<gene>
    <name evidence="5" type="ORF">TSIB3V08_LOCUS5034</name>
</gene>
<dbReference type="InterPro" id="IPR003959">
    <property type="entry name" value="ATPase_AAA_core"/>
</dbReference>
<dbReference type="PANTHER" id="PTHR19871:SF28">
    <property type="entry name" value="AAA+ ATPASE DOMAIN-CONTAINING PROTEIN"/>
    <property type="match status" value="1"/>
</dbReference>
<proteinExistence type="predicted"/>
<dbReference type="EMBL" id="OC001898">
    <property type="protein sequence ID" value="CAD7260875.1"/>
    <property type="molecule type" value="Genomic_DNA"/>
</dbReference>